<dbReference type="InterPro" id="IPR000163">
    <property type="entry name" value="Prohibitin"/>
</dbReference>
<accession>A0A1A6HCB8</accession>
<gene>
    <name evidence="10" type="ORF">A6R68_14185</name>
</gene>
<evidence type="ECO:0000256" key="8">
    <source>
        <dbReference type="ARBA" id="ARBA00057420"/>
    </source>
</evidence>
<dbReference type="PANTHER" id="PTHR23222:SF1">
    <property type="entry name" value="PROHIBITIN-2"/>
    <property type="match status" value="1"/>
</dbReference>
<keyword evidence="11" id="KW-1185">Reference proteome</keyword>
<dbReference type="EMBL" id="LZPO01041729">
    <property type="protein sequence ID" value="OBS75277.1"/>
    <property type="molecule type" value="Genomic_DNA"/>
</dbReference>
<evidence type="ECO:0000313" key="10">
    <source>
        <dbReference type="EMBL" id="OBS75277.1"/>
    </source>
</evidence>
<dbReference type="AlphaFoldDB" id="A0A1A6HCB8"/>
<evidence type="ECO:0000256" key="6">
    <source>
        <dbReference type="ARBA" id="ARBA00046073"/>
    </source>
</evidence>
<dbReference type="GO" id="GO:0007005">
    <property type="term" value="P:mitochondrion organization"/>
    <property type="evidence" value="ECO:0007669"/>
    <property type="project" value="TreeGrafter"/>
</dbReference>
<evidence type="ECO:0000256" key="9">
    <source>
        <dbReference type="RuleBase" id="RU366048"/>
    </source>
</evidence>
<dbReference type="OrthoDB" id="275637at2759"/>
<evidence type="ECO:0000256" key="1">
    <source>
        <dbReference type="ARBA" id="ARBA00004370"/>
    </source>
</evidence>
<dbReference type="GO" id="GO:0005743">
    <property type="term" value="C:mitochondrial inner membrane"/>
    <property type="evidence" value="ECO:0007669"/>
    <property type="project" value="UniProtKB-SubCell"/>
</dbReference>
<comment type="subunit">
    <text evidence="7">The mitochondrial prohibitin complex consists of two subunits (PHB1 and PHB2), assembled into a membrane-associated ring-shaped supercomplex of approximately 1 mDa. Interacts with ESR1, HDAC1 and HDAC5. Interacts with ZNF703. Interacts with STOML2. Interacts with ARFGEF3. Interacts with SPHK2. Interacts with COX4I1; the interaction associates PHB2 with COX. Interacts with MAP1LC3B (membrane-bound form LC3-II); the interaction is direct and upon mitochondrial depolarization and proteasome-dependent outer membrane rupture. Interacts with IGFBP6 (via C-terminal domain). Interacts with CLPB. Interacts with CD86 (via cytoplasmic domain); the interactions increases after priming with CD40. Interacts with AFG3L2. Interacts with DNAJC19. Interacts with AKT2; this interaction may be important for myogenic differentiation.</text>
</comment>
<comment type="function">
    <text evidence="4">Protein with pleiotropic attributes mediated in a cell-compartment- and tissue-specific manner, which include the plasma membrane-associated cell signaling functions, mitochondrial chaperone, and transcriptional co-regulator of transcription factors and sex steroid hormones in the nucleus.</text>
</comment>
<comment type="caution">
    <text evidence="10">The sequence shown here is derived from an EMBL/GenBank/DDBJ whole genome shotgun (WGS) entry which is preliminary data.</text>
</comment>
<sequence>MVLKSGQVSPLIRKELAEHTKDFSLILGGVVITDLSFSQEYPAAIETKQMAKQETLWALFLVENAK</sequence>
<evidence type="ECO:0000313" key="11">
    <source>
        <dbReference type="Proteomes" id="UP000092124"/>
    </source>
</evidence>
<evidence type="ECO:0000256" key="4">
    <source>
        <dbReference type="ARBA" id="ARBA00037479"/>
    </source>
</evidence>
<dbReference type="Proteomes" id="UP000092124">
    <property type="component" value="Unassembled WGS sequence"/>
</dbReference>
<protein>
    <recommendedName>
        <fullName evidence="9">Prohibitin</fullName>
    </recommendedName>
</protein>
<keyword evidence="9" id="KW-0496">Mitochondrion</keyword>
<comment type="function">
    <text evidence="8">In the mitochondria, together with PHB, forms large ring complexes (prohibitin complexes) in the inner mitochondrial membrane (IMM) and functions as a chaperone protein that stabilizes mitochondrial respiratory enzymes and maintains mitochondrial integrity in the IMM, which is required for mitochondrial morphogenesis, neuronal survival, and normal lifespan. The prohibitin complex, with DNAJC19, regulates cardiolipin remodeling and the protein turnover of OMA1 in a cardiolipin-binding manner. Also regulates cytochrome-c oxidase assembly (COX) and mitochondrial respiration. Binding to sphingoid 1-phosphate (SPP) modulates its regulator activity. Has a key role of mitophagy receptor involved in targeting mitochondria for autophagic degradation. Involved in mitochondrial-mediated antiviral innate immunity, activates RIG-I-mediated signal transduction and production of IFNB1 and pro-inflammatory cytokine IL6.</text>
</comment>
<proteinExistence type="inferred from homology"/>
<evidence type="ECO:0000256" key="2">
    <source>
        <dbReference type="ARBA" id="ARBA00009658"/>
    </source>
</evidence>
<dbReference type="PRINTS" id="PR00679">
    <property type="entry name" value="PROHIBITIN"/>
</dbReference>
<keyword evidence="3" id="KW-0472">Membrane</keyword>
<evidence type="ECO:0000256" key="3">
    <source>
        <dbReference type="ARBA" id="ARBA00023136"/>
    </source>
</evidence>
<comment type="similarity">
    <text evidence="2 9">Belongs to the prohibitin family.</text>
</comment>
<organism evidence="10 11">
    <name type="scientific">Neotoma lepida</name>
    <name type="common">Desert woodrat</name>
    <dbReference type="NCBI Taxonomy" id="56216"/>
    <lineage>
        <taxon>Eukaryota</taxon>
        <taxon>Metazoa</taxon>
        <taxon>Chordata</taxon>
        <taxon>Craniata</taxon>
        <taxon>Vertebrata</taxon>
        <taxon>Euteleostomi</taxon>
        <taxon>Mammalia</taxon>
        <taxon>Eutheria</taxon>
        <taxon>Euarchontoglires</taxon>
        <taxon>Glires</taxon>
        <taxon>Rodentia</taxon>
        <taxon>Myomorpha</taxon>
        <taxon>Muroidea</taxon>
        <taxon>Cricetidae</taxon>
        <taxon>Neotominae</taxon>
        <taxon>Neotoma</taxon>
    </lineage>
</organism>
<reference evidence="10 11" key="1">
    <citation type="submission" date="2016-06" db="EMBL/GenBank/DDBJ databases">
        <title>The Draft Genome Sequence and Annotation of the Desert Woodrat Neotoma lepida.</title>
        <authorList>
            <person name="Campbell M."/>
            <person name="Oakeson K.F."/>
            <person name="Yandell M."/>
            <person name="Halpert J.R."/>
            <person name="Dearing D."/>
        </authorList>
    </citation>
    <scope>NUCLEOTIDE SEQUENCE [LARGE SCALE GENOMIC DNA]</scope>
    <source>
        <strain evidence="10">417</strain>
        <tissue evidence="10">Liver</tissue>
    </source>
</reference>
<evidence type="ECO:0000256" key="7">
    <source>
        <dbReference type="ARBA" id="ARBA00046900"/>
    </source>
</evidence>
<evidence type="ECO:0000256" key="5">
    <source>
        <dbReference type="ARBA" id="ARBA00045769"/>
    </source>
</evidence>
<name>A0A1A6HCB8_NEOLE</name>
<dbReference type="STRING" id="56216.A0A1A6HCB8"/>
<keyword evidence="9" id="KW-0999">Mitochondrion inner membrane</keyword>
<comment type="function">
    <text evidence="5">In the nucleus, serves as transcriptional co-regulator. Acts as a mediator of transcriptional repression by nuclear hormone receptors via recruitment of histone deacetylases. Functions as an estrogen receptor (ER)-selective coregulator that potentiates the inhibitory activities of antiestrogens and represses the activity of estrogens. Competes with NCOA1 for modulation of ER transcriptional activity.</text>
</comment>
<comment type="function">
    <text evidence="6">In the plasma membrane, is involved in IGFBP6-induced cell migration. Cooperates with CD86 to mediate CD86-signaling in B lymphocytes that regulates the level of IgG1 produced through the activation of distal signaling intermediates. Upon CD40 engagement, required to activate NF-kappa-B signaling pathway via phospholipase C and protein kinase C activation.</text>
</comment>
<dbReference type="PANTHER" id="PTHR23222">
    <property type="entry name" value="PROHIBITIN"/>
    <property type="match status" value="1"/>
</dbReference>
<comment type="subcellular location">
    <subcellularLocation>
        <location evidence="1">Membrane</location>
    </subcellularLocation>
    <subcellularLocation>
        <location evidence="9">Mitochondrion inner membrane</location>
    </subcellularLocation>
</comment>